<dbReference type="InterPro" id="IPR037794">
    <property type="entry name" value="TAF12"/>
</dbReference>
<dbReference type="Proteomes" id="UP000264353">
    <property type="component" value="Chromosome A1"/>
</dbReference>
<feature type="compositionally biased region" description="Polar residues" evidence="6">
    <location>
        <begin position="1"/>
        <end position="10"/>
    </location>
</feature>
<keyword evidence="4" id="KW-0804">Transcription</keyword>
<evidence type="ECO:0000256" key="5">
    <source>
        <dbReference type="ARBA" id="ARBA00023242"/>
    </source>
</evidence>
<feature type="compositionally biased region" description="Low complexity" evidence="6">
    <location>
        <begin position="32"/>
        <end position="45"/>
    </location>
</feature>
<dbReference type="GO" id="GO:0000124">
    <property type="term" value="C:SAGA complex"/>
    <property type="evidence" value="ECO:0007669"/>
    <property type="project" value="InterPro"/>
</dbReference>
<feature type="compositionally biased region" description="Pro residues" evidence="6">
    <location>
        <begin position="46"/>
        <end position="82"/>
    </location>
</feature>
<sequence length="360" mass="38210">MDQPRQISPASQPPETPSQASKPAVLSQIQQPASTNPSSSSASPTPSSPTPPSPSLSPNPNPSPIGVPPSPIPSPSQPPPSVFPGSFGQQYGGLMRPSSIGSPGVQSNGAAQQSLHATNQPWLSCSAQGKQPLAPPSYRPLVNKTSMQPISHVPQQHLSTSPATSQPQQQHQSEGQLQQKPLPHPHQPARVQGPVSQKGTSPAMLTQPPVSQPGNQAKTVSSENEVSDNRILGKRNIHELLQQVEATLADIAEDFLESITTFGCSLAKHRKSDTLRTSCSMLVKRNWNIRPPGFSSDEIKAFRKPLTTDIHKERLAAIKKSVTVMEAGNARNPYGHGMANARGGQAKTPANPLGSTTFNH</sequence>
<dbReference type="PANTHER" id="PTHR12264:SF21">
    <property type="entry name" value="TRANSCRIPTION INITIATION FACTOR TFIID SUBUNIT 12"/>
    <property type="match status" value="1"/>
</dbReference>
<feature type="region of interest" description="Disordered" evidence="6">
    <location>
        <begin position="1"/>
        <end position="227"/>
    </location>
</feature>
<feature type="compositionally biased region" description="Low complexity" evidence="6">
    <location>
        <begin position="166"/>
        <end position="181"/>
    </location>
</feature>
<accession>A0A398AZ84</accession>
<reference evidence="8 9" key="1">
    <citation type="submission" date="2018-06" db="EMBL/GenBank/DDBJ databases">
        <title>WGS assembly of Brassica rapa FPsc.</title>
        <authorList>
            <person name="Bowman J."/>
            <person name="Kohchi T."/>
            <person name="Yamato K."/>
            <person name="Jenkins J."/>
            <person name="Shu S."/>
            <person name="Ishizaki K."/>
            <person name="Yamaoka S."/>
            <person name="Nishihama R."/>
            <person name="Nakamura Y."/>
            <person name="Berger F."/>
            <person name="Adam C."/>
            <person name="Aki S."/>
            <person name="Althoff F."/>
            <person name="Araki T."/>
            <person name="Arteaga-Vazquez M."/>
            <person name="Balasubrmanian S."/>
            <person name="Bauer D."/>
            <person name="Boehm C."/>
            <person name="Briginshaw L."/>
            <person name="Caballero-Perez J."/>
            <person name="Catarino B."/>
            <person name="Chen F."/>
            <person name="Chiyoda S."/>
            <person name="Chovatia M."/>
            <person name="Davies K."/>
            <person name="Delmans M."/>
            <person name="Demura T."/>
            <person name="Dierschke T."/>
            <person name="Dolan L."/>
            <person name="Dorantes-Acosta A."/>
            <person name="Eklund D."/>
            <person name="Florent S."/>
            <person name="Flores-Sandoval E."/>
            <person name="Fujiyama A."/>
            <person name="Fukuzawa H."/>
            <person name="Galik B."/>
            <person name="Grimanelli D."/>
            <person name="Grimwood J."/>
            <person name="Grossniklaus U."/>
            <person name="Hamada T."/>
            <person name="Haseloff J."/>
            <person name="Hetherington A."/>
            <person name="Higo A."/>
            <person name="Hirakawa Y."/>
            <person name="Hundley H."/>
            <person name="Ikeda Y."/>
            <person name="Inoue K."/>
            <person name="Inoue S."/>
            <person name="Ishida S."/>
            <person name="Jia Q."/>
            <person name="Kakita M."/>
            <person name="Kanazawa T."/>
            <person name="Kawai Y."/>
            <person name="Kawashima T."/>
            <person name="Kennedy M."/>
            <person name="Kinose K."/>
            <person name="Kinoshita T."/>
            <person name="Kohara Y."/>
            <person name="Koide E."/>
            <person name="Komatsu K."/>
            <person name="Kopischke S."/>
            <person name="Kubo M."/>
            <person name="Kyozuka J."/>
            <person name="Lagercrantz U."/>
            <person name="Lin S."/>
            <person name="Lindquist E."/>
            <person name="Lipzen A."/>
            <person name="Lu C."/>
            <person name="Luna E."/>
            <person name="Martienssen R."/>
            <person name="Minamino N."/>
            <person name="Mizutani M."/>
            <person name="Mizutani M."/>
            <person name="Mochizuki N."/>
            <person name="Monte I."/>
            <person name="Mosher R."/>
            <person name="Nagasaki H."/>
            <person name="Nakagami H."/>
            <person name="Naramoto S."/>
            <person name="Nishitani K."/>
            <person name="Ohtani M."/>
            <person name="Okamoto T."/>
            <person name="Okumura M."/>
            <person name="Phillips J."/>
            <person name="Pollak B."/>
            <person name="Reinders A."/>
            <person name="Roevekamp M."/>
            <person name="Sano R."/>
            <person name="Sawa S."/>
            <person name="Schmid M."/>
            <person name="Shirakawa M."/>
            <person name="Solano R."/>
            <person name="Spunde A."/>
            <person name="Suetsugu N."/>
            <person name="Sugano S."/>
            <person name="Sugiyama A."/>
            <person name="Sun R."/>
            <person name="Suzuki Y."/>
            <person name="Takenaka M."/>
            <person name="Takezawa D."/>
            <person name="Tomogane H."/>
            <person name="Tsuzuki M."/>
            <person name="Ueda T."/>
            <person name="Umeda M."/>
            <person name="Ward J."/>
            <person name="Watanabe Y."/>
            <person name="Yazaki K."/>
            <person name="Yokoyama R."/>
            <person name="Yoshitake Y."/>
            <person name="Yotsui I."/>
            <person name="Zachgo S."/>
            <person name="Schmutz J."/>
        </authorList>
    </citation>
    <scope>NUCLEOTIDE SEQUENCE [LARGE SCALE GENOMIC DNA]</scope>
    <source>
        <strain evidence="9">cv. B-3</strain>
    </source>
</reference>
<keyword evidence="3" id="KW-0805">Transcription regulation</keyword>
<evidence type="ECO:0000313" key="9">
    <source>
        <dbReference type="Proteomes" id="UP000264353"/>
    </source>
</evidence>
<evidence type="ECO:0000256" key="4">
    <source>
        <dbReference type="ARBA" id="ARBA00023163"/>
    </source>
</evidence>
<evidence type="ECO:0000256" key="2">
    <source>
        <dbReference type="ARBA" id="ARBA00007530"/>
    </source>
</evidence>
<evidence type="ECO:0000313" key="8">
    <source>
        <dbReference type="EMBL" id="RID80873.1"/>
    </source>
</evidence>
<feature type="compositionally biased region" description="Polar residues" evidence="6">
    <location>
        <begin position="17"/>
        <end position="31"/>
    </location>
</feature>
<dbReference type="Pfam" id="PF03847">
    <property type="entry name" value="TFIID_20kDa"/>
    <property type="match status" value="1"/>
</dbReference>
<dbReference type="PANTHER" id="PTHR12264">
    <property type="entry name" value="TRANSCRIPTION INITIATION FACTOR TFIID SUBUNIT 12"/>
    <property type="match status" value="1"/>
</dbReference>
<evidence type="ECO:0000259" key="7">
    <source>
        <dbReference type="Pfam" id="PF03847"/>
    </source>
</evidence>
<feature type="compositionally biased region" description="Polar residues" evidence="6">
    <location>
        <begin position="194"/>
        <end position="224"/>
    </location>
</feature>
<dbReference type="CDD" id="cd07981">
    <property type="entry name" value="HFD_TAF12"/>
    <property type="match status" value="1"/>
</dbReference>
<feature type="region of interest" description="Disordered" evidence="6">
    <location>
        <begin position="340"/>
        <end position="360"/>
    </location>
</feature>
<dbReference type="InterPro" id="IPR003228">
    <property type="entry name" value="TFIID_TAF12_dom"/>
</dbReference>
<evidence type="ECO:0000256" key="1">
    <source>
        <dbReference type="ARBA" id="ARBA00004123"/>
    </source>
</evidence>
<dbReference type="GO" id="GO:0046982">
    <property type="term" value="F:protein heterodimerization activity"/>
    <property type="evidence" value="ECO:0007669"/>
    <property type="project" value="InterPro"/>
</dbReference>
<feature type="compositionally biased region" description="Polar residues" evidence="6">
    <location>
        <begin position="143"/>
        <end position="165"/>
    </location>
</feature>
<protein>
    <recommendedName>
        <fullName evidence="7">Transcription initiation factor TFIID subunit 12 domain-containing protein</fullName>
    </recommendedName>
</protein>
<dbReference type="EMBL" id="CM010628">
    <property type="protein sequence ID" value="RID80873.1"/>
    <property type="molecule type" value="Genomic_DNA"/>
</dbReference>
<name>A0A398AZ84_BRACM</name>
<dbReference type="GO" id="GO:0006352">
    <property type="term" value="P:DNA-templated transcription initiation"/>
    <property type="evidence" value="ECO:0007669"/>
    <property type="project" value="InterPro"/>
</dbReference>
<keyword evidence="5" id="KW-0539">Nucleus</keyword>
<feature type="compositionally biased region" description="Polar residues" evidence="6">
    <location>
        <begin position="99"/>
        <end position="129"/>
    </location>
</feature>
<evidence type="ECO:0000256" key="3">
    <source>
        <dbReference type="ARBA" id="ARBA00023015"/>
    </source>
</evidence>
<comment type="subcellular location">
    <subcellularLocation>
        <location evidence="1">Nucleus</location>
    </subcellularLocation>
</comment>
<dbReference type="AlphaFoldDB" id="A0A398AZ84"/>
<dbReference type="GO" id="GO:0005669">
    <property type="term" value="C:transcription factor TFIID complex"/>
    <property type="evidence" value="ECO:0007669"/>
    <property type="project" value="InterPro"/>
</dbReference>
<comment type="similarity">
    <text evidence="2">Belongs to the TAF12 family.</text>
</comment>
<dbReference type="Gene3D" id="1.10.20.10">
    <property type="entry name" value="Histone, subunit A"/>
    <property type="match status" value="1"/>
</dbReference>
<evidence type="ECO:0000256" key="6">
    <source>
        <dbReference type="SAM" id="MobiDB-lite"/>
    </source>
</evidence>
<proteinExistence type="inferred from homology"/>
<feature type="domain" description="Transcription initiation factor TFIID subunit 12" evidence="7">
    <location>
        <begin position="240"/>
        <end position="289"/>
    </location>
</feature>
<gene>
    <name evidence="8" type="ORF">BRARA_A03504</name>
</gene>
<dbReference type="SUPFAM" id="SSF47113">
    <property type="entry name" value="Histone-fold"/>
    <property type="match status" value="1"/>
</dbReference>
<dbReference type="InterPro" id="IPR009072">
    <property type="entry name" value="Histone-fold"/>
</dbReference>
<organism evidence="8 9">
    <name type="scientific">Brassica campestris</name>
    <name type="common">Field mustard</name>
    <dbReference type="NCBI Taxonomy" id="3711"/>
    <lineage>
        <taxon>Eukaryota</taxon>
        <taxon>Viridiplantae</taxon>
        <taxon>Streptophyta</taxon>
        <taxon>Embryophyta</taxon>
        <taxon>Tracheophyta</taxon>
        <taxon>Spermatophyta</taxon>
        <taxon>Magnoliopsida</taxon>
        <taxon>eudicotyledons</taxon>
        <taxon>Gunneridae</taxon>
        <taxon>Pentapetalae</taxon>
        <taxon>rosids</taxon>
        <taxon>malvids</taxon>
        <taxon>Brassicales</taxon>
        <taxon>Brassicaceae</taxon>
        <taxon>Brassiceae</taxon>
        <taxon>Brassica</taxon>
    </lineage>
</organism>